<name>A0AAD9PXP5_ACRCE</name>
<feature type="compositionally biased region" description="Acidic residues" evidence="1">
    <location>
        <begin position="37"/>
        <end position="46"/>
    </location>
</feature>
<evidence type="ECO:0000256" key="1">
    <source>
        <dbReference type="SAM" id="MobiDB-lite"/>
    </source>
</evidence>
<feature type="region of interest" description="Disordered" evidence="1">
    <location>
        <begin position="24"/>
        <end position="63"/>
    </location>
</feature>
<reference evidence="2" key="2">
    <citation type="journal article" date="2023" name="Science">
        <title>Genomic signatures of disease resistance in endangered staghorn corals.</title>
        <authorList>
            <person name="Vollmer S.V."/>
            <person name="Selwyn J.D."/>
            <person name="Despard B.A."/>
            <person name="Roesel C.L."/>
        </authorList>
    </citation>
    <scope>NUCLEOTIDE SEQUENCE</scope>
    <source>
        <strain evidence="2">K2</strain>
    </source>
</reference>
<protein>
    <submittedName>
        <fullName evidence="2">Uncharacterized protein</fullName>
    </submittedName>
</protein>
<comment type="caution">
    <text evidence="2">The sequence shown here is derived from an EMBL/GenBank/DDBJ whole genome shotgun (WGS) entry which is preliminary data.</text>
</comment>
<reference evidence="2" key="1">
    <citation type="journal article" date="2023" name="G3 (Bethesda)">
        <title>Whole genome assembly and annotation of the endangered Caribbean coral Acropora cervicornis.</title>
        <authorList>
            <person name="Selwyn J.D."/>
            <person name="Vollmer S.V."/>
        </authorList>
    </citation>
    <scope>NUCLEOTIDE SEQUENCE</scope>
    <source>
        <strain evidence="2">K2</strain>
    </source>
</reference>
<evidence type="ECO:0000313" key="3">
    <source>
        <dbReference type="Proteomes" id="UP001249851"/>
    </source>
</evidence>
<dbReference type="Proteomes" id="UP001249851">
    <property type="component" value="Unassembled WGS sequence"/>
</dbReference>
<organism evidence="2 3">
    <name type="scientific">Acropora cervicornis</name>
    <name type="common">Staghorn coral</name>
    <dbReference type="NCBI Taxonomy" id="6130"/>
    <lineage>
        <taxon>Eukaryota</taxon>
        <taxon>Metazoa</taxon>
        <taxon>Cnidaria</taxon>
        <taxon>Anthozoa</taxon>
        <taxon>Hexacorallia</taxon>
        <taxon>Scleractinia</taxon>
        <taxon>Astrocoeniina</taxon>
        <taxon>Acroporidae</taxon>
        <taxon>Acropora</taxon>
    </lineage>
</organism>
<evidence type="ECO:0000313" key="2">
    <source>
        <dbReference type="EMBL" id="KAK2550794.1"/>
    </source>
</evidence>
<dbReference type="AlphaFoldDB" id="A0AAD9PXP5"/>
<gene>
    <name evidence="2" type="ORF">P5673_028474</name>
</gene>
<dbReference type="EMBL" id="JARQWQ010000106">
    <property type="protein sequence ID" value="KAK2550794.1"/>
    <property type="molecule type" value="Genomic_DNA"/>
</dbReference>
<sequence>MHQKNVTCELKVAKFPISDKTRRSLTPCEAPSCEDGRNDDELDEEFSQNHEFRGVSKRLQTNV</sequence>
<proteinExistence type="predicted"/>
<accession>A0AAD9PXP5</accession>
<keyword evidence="3" id="KW-1185">Reference proteome</keyword>